<dbReference type="InterPro" id="IPR008984">
    <property type="entry name" value="SMAD_FHA_dom_sf"/>
</dbReference>
<dbReference type="GO" id="GO:0004386">
    <property type="term" value="F:helicase activity"/>
    <property type="evidence" value="ECO:0007669"/>
    <property type="project" value="UniProtKB-KW"/>
</dbReference>
<organism evidence="8 9">
    <name type="scientific">Bemisia tabaci</name>
    <name type="common">Sweetpotato whitefly</name>
    <name type="synonym">Aleurodes tabaci</name>
    <dbReference type="NCBI Taxonomy" id="7038"/>
    <lineage>
        <taxon>Eukaryota</taxon>
        <taxon>Metazoa</taxon>
        <taxon>Ecdysozoa</taxon>
        <taxon>Arthropoda</taxon>
        <taxon>Hexapoda</taxon>
        <taxon>Insecta</taxon>
        <taxon>Pterygota</taxon>
        <taxon>Neoptera</taxon>
        <taxon>Paraneoptera</taxon>
        <taxon>Hemiptera</taxon>
        <taxon>Sternorrhyncha</taxon>
        <taxon>Aleyrodoidea</taxon>
        <taxon>Aleyrodidae</taxon>
        <taxon>Aleyrodinae</taxon>
        <taxon>Bemisia</taxon>
    </lineage>
</organism>
<feature type="compositionally biased region" description="Low complexity" evidence="6">
    <location>
        <begin position="506"/>
        <end position="516"/>
    </location>
</feature>
<dbReference type="Pfam" id="PF13086">
    <property type="entry name" value="AAA_11"/>
    <property type="match status" value="1"/>
</dbReference>
<dbReference type="CDD" id="cd18808">
    <property type="entry name" value="SF1_C_Upf1"/>
    <property type="match status" value="1"/>
</dbReference>
<dbReference type="Gene3D" id="2.60.200.20">
    <property type="match status" value="1"/>
</dbReference>
<dbReference type="InterPro" id="IPR045055">
    <property type="entry name" value="DNA2/NAM7-like"/>
</dbReference>
<accession>A0A9P0F2U6</accession>
<feature type="compositionally biased region" description="Basic and acidic residues" evidence="6">
    <location>
        <begin position="581"/>
        <end position="596"/>
    </location>
</feature>
<feature type="compositionally biased region" description="Polar residues" evidence="6">
    <location>
        <begin position="714"/>
        <end position="731"/>
    </location>
</feature>
<name>A0A9P0F2U6_BEMTA</name>
<protein>
    <recommendedName>
        <fullName evidence="7">FHA domain-containing protein</fullName>
    </recommendedName>
</protein>
<feature type="compositionally biased region" description="Polar residues" evidence="6">
    <location>
        <begin position="363"/>
        <end position="377"/>
    </location>
</feature>
<dbReference type="InterPro" id="IPR047187">
    <property type="entry name" value="SF1_C_Upf1"/>
</dbReference>
<feature type="region of interest" description="Disordered" evidence="6">
    <location>
        <begin position="355"/>
        <end position="382"/>
    </location>
</feature>
<dbReference type="GO" id="GO:0016787">
    <property type="term" value="F:hydrolase activity"/>
    <property type="evidence" value="ECO:0007669"/>
    <property type="project" value="UniProtKB-KW"/>
</dbReference>
<dbReference type="Pfam" id="PF00498">
    <property type="entry name" value="FHA"/>
    <property type="match status" value="1"/>
</dbReference>
<feature type="coiled-coil region" evidence="5">
    <location>
        <begin position="1303"/>
        <end position="1333"/>
    </location>
</feature>
<evidence type="ECO:0000313" key="8">
    <source>
        <dbReference type="EMBL" id="CAH0389597.1"/>
    </source>
</evidence>
<feature type="compositionally biased region" description="Basic and acidic residues" evidence="6">
    <location>
        <begin position="157"/>
        <end position="180"/>
    </location>
</feature>
<dbReference type="InterPro" id="IPR000253">
    <property type="entry name" value="FHA_dom"/>
</dbReference>
<dbReference type="GO" id="GO:0016604">
    <property type="term" value="C:nuclear body"/>
    <property type="evidence" value="ECO:0007669"/>
    <property type="project" value="TreeGrafter"/>
</dbReference>
<keyword evidence="3" id="KW-0347">Helicase</keyword>
<gene>
    <name evidence="8" type="ORF">BEMITA_LOCUS8411</name>
</gene>
<dbReference type="Proteomes" id="UP001152759">
    <property type="component" value="Chromosome 4"/>
</dbReference>
<keyword evidence="5" id="KW-0175">Coiled coil</keyword>
<feature type="compositionally biased region" description="Basic and acidic residues" evidence="6">
    <location>
        <begin position="628"/>
        <end position="708"/>
    </location>
</feature>
<dbReference type="SMART" id="SM00240">
    <property type="entry name" value="FHA"/>
    <property type="match status" value="1"/>
</dbReference>
<feature type="compositionally biased region" description="Basic and acidic residues" evidence="6">
    <location>
        <begin position="561"/>
        <end position="574"/>
    </location>
</feature>
<dbReference type="KEGG" id="btab:109031763"/>
<feature type="region of interest" description="Disordered" evidence="6">
    <location>
        <begin position="114"/>
        <end position="234"/>
    </location>
</feature>
<proteinExistence type="predicted"/>
<dbReference type="GO" id="GO:0001147">
    <property type="term" value="F:transcription termination site sequence-specific DNA binding"/>
    <property type="evidence" value="ECO:0007669"/>
    <property type="project" value="TreeGrafter"/>
</dbReference>
<evidence type="ECO:0000256" key="5">
    <source>
        <dbReference type="SAM" id="Coils"/>
    </source>
</evidence>
<dbReference type="SUPFAM" id="SSF49879">
    <property type="entry name" value="SMAD/FHA domain"/>
    <property type="match status" value="1"/>
</dbReference>
<dbReference type="CDD" id="cd18042">
    <property type="entry name" value="DEXXQc_SETX"/>
    <property type="match status" value="1"/>
</dbReference>
<evidence type="ECO:0000256" key="2">
    <source>
        <dbReference type="ARBA" id="ARBA00022801"/>
    </source>
</evidence>
<keyword evidence="4" id="KW-0067">ATP-binding</keyword>
<evidence type="ECO:0000259" key="7">
    <source>
        <dbReference type="PROSITE" id="PS50006"/>
    </source>
</evidence>
<dbReference type="SUPFAM" id="SSF52540">
    <property type="entry name" value="P-loop containing nucleoside triphosphate hydrolases"/>
    <property type="match status" value="1"/>
</dbReference>
<dbReference type="PANTHER" id="PTHR10887:SF495">
    <property type="entry name" value="HELICASE SENATAXIN ISOFORM X1-RELATED"/>
    <property type="match status" value="1"/>
</dbReference>
<dbReference type="GO" id="GO:0005524">
    <property type="term" value="F:ATP binding"/>
    <property type="evidence" value="ECO:0007669"/>
    <property type="project" value="UniProtKB-KW"/>
</dbReference>
<dbReference type="PROSITE" id="PS50006">
    <property type="entry name" value="FHA_DOMAIN"/>
    <property type="match status" value="1"/>
</dbReference>
<evidence type="ECO:0000256" key="3">
    <source>
        <dbReference type="ARBA" id="ARBA00022806"/>
    </source>
</evidence>
<feature type="compositionally biased region" description="Polar residues" evidence="6">
    <location>
        <begin position="291"/>
        <end position="311"/>
    </location>
</feature>
<keyword evidence="9" id="KW-1185">Reference proteome</keyword>
<keyword evidence="1" id="KW-0547">Nucleotide-binding</keyword>
<dbReference type="Gene3D" id="3.40.50.300">
    <property type="entry name" value="P-loop containing nucleotide triphosphate hydrolases"/>
    <property type="match status" value="2"/>
</dbReference>
<dbReference type="InterPro" id="IPR041677">
    <property type="entry name" value="DNA2/NAM7_AAA_11"/>
</dbReference>
<dbReference type="InterPro" id="IPR027417">
    <property type="entry name" value="P-loop_NTPase"/>
</dbReference>
<dbReference type="PANTHER" id="PTHR10887">
    <property type="entry name" value="DNA2/NAM7 HELICASE FAMILY"/>
    <property type="match status" value="1"/>
</dbReference>
<keyword evidence="2" id="KW-0378">Hydrolase</keyword>
<dbReference type="FunFam" id="3.40.50.300:FF:000326">
    <property type="entry name" value="P-loop containing nucleoside triphosphate hydrolase"/>
    <property type="match status" value="1"/>
</dbReference>
<dbReference type="GO" id="GO:0006369">
    <property type="term" value="P:termination of RNA polymerase II transcription"/>
    <property type="evidence" value="ECO:0007669"/>
    <property type="project" value="TreeGrafter"/>
</dbReference>
<evidence type="ECO:0000256" key="4">
    <source>
        <dbReference type="ARBA" id="ARBA00022840"/>
    </source>
</evidence>
<dbReference type="GO" id="GO:0005694">
    <property type="term" value="C:chromosome"/>
    <property type="evidence" value="ECO:0007669"/>
    <property type="project" value="UniProtKB-ARBA"/>
</dbReference>
<evidence type="ECO:0000256" key="1">
    <source>
        <dbReference type="ARBA" id="ARBA00022741"/>
    </source>
</evidence>
<dbReference type="CDD" id="cd00060">
    <property type="entry name" value="FHA"/>
    <property type="match status" value="1"/>
</dbReference>
<dbReference type="Pfam" id="PF13087">
    <property type="entry name" value="AAA_12"/>
    <property type="match status" value="1"/>
</dbReference>
<evidence type="ECO:0000313" key="9">
    <source>
        <dbReference type="Proteomes" id="UP001152759"/>
    </source>
</evidence>
<feature type="region of interest" description="Disordered" evidence="6">
    <location>
        <begin position="552"/>
        <end position="786"/>
    </location>
</feature>
<dbReference type="EMBL" id="OU963865">
    <property type="protein sequence ID" value="CAH0389597.1"/>
    <property type="molecule type" value="Genomic_DNA"/>
</dbReference>
<dbReference type="InterPro" id="IPR041679">
    <property type="entry name" value="DNA2/NAM7-like_C"/>
</dbReference>
<sequence length="1686" mass="189461">MEWFLKNTVTQEEVYLSAGENKVGRQQGSRIHCPSVYSSRHHCIIEVCENDDEFIKVKDLKSSNGTYLNSQRILAHRRTDVCAGDTLGIGVGNDEVEGELYIFQVCKKEKKPQPSALNLAPEPNGPGHPDELSRPGPSRIEQQPQSPPHGICNPTHTPKEVIKKEVNGKESTSRKRKELENVSTSAPKMKRVEVKFEPSTSNGPSVPNLEQEEIDADPPQPKPPPTIPPDPEDFVKMYMHDKEQMQKLLKAIQDHTGNNDAVPSFLRNGRPSLDATKLNRSMEIDTEDNVNQEVSEQQSHLKTPTNSTSTAVPLESRNGHIGTKSSYTNSIQESDNLLNASKHCMVIVKPDSVRPYDLPGPSSGAQQNPDVVSISSGSDEEKEVAALPSAAKKSSDINSAKKDVLSAIELFNSIVPDEDDLFDNYEEEDSKSWYHQLSQSSMSQIIEIEDSDDGDEETREQISGVYSSTIVPEDGAKPFMRKPTLLTMLNDESDTDVAMRASVAKRLSRSVSSSGDSDARPTQAKENITSAASSIYISSESSDTELFVTKKRLSIESSPEPEDKEKNAQKDFVSKDAVSVAEDKLANMEEKEEKHSKLNKKGSRKAEMIEAVPLPQRKSHLRGISADNAHKLHQELKNKAGPSRRSDKKNDKGNHRDKVPDKEPRTNEELINIRKEKLRELSEKEKLQKPKRDAPKPHAPVKAKDTKKPRGSFLTESETASVKSKATSNLKSAEKALSSMEPSTSKIGDKSVIIKTGPRKRVSHVKSQGELEQESSRYPELTSGSVNIINGDKNHPEESESMSAKRVISCSDRQHSSGKMPRIPKKRKGVTFAPDNLLVTEFLIEPLEGVKKFNAAQAKAKDAEVKVREQFESEDIIKLDILHWRPSWIHEQKLVAASASPPPVGLPLSLKHVKENFTSPKEYYQIMKPLLHHEVWASVSQAYDRSFSLGQVDKSHSLGDKCTFGFMIESCSVKDVPQTTKRYLQLNCNVVLFEEDIRNNNCPRKDDLVIVRLKFHTTERYKNAPDMYFGLVVFDRRFSKFSESHSIALQPLITSKTKKGKPCAVLLLKVLLNYGNFLWDKKIVTDVALEMKRIKSIIPELRLYDALRSIPSYPLRDAILAPESYDFSIPGYDDSKTLPYSKFMCDLNSSQFEAVNYSVKMCLSPKPNVCLIQGAPGTGKSLVITCIIQQLLRVLKTNHERCNTILVCASSNAAVDELVSKLGETRKTLGDEKFSLVRVGTGVSPKGHNFSLSALVQRNEKQRTSDSSFEQLKMDLELVKAKKNAKNLAIKQCEDHLLQYKPKAKLERDIAILKRKEDDLKKFQDELRGIETEEQQLLYLMKHFNTPEAKKRRQNRSKDDNEEDFLRKAQVVAVTLSSCLTTQMKSVFTSENYSEGSSKLPISVCIIDEATQCTEPEALIPLLLGTKSLILVGDPNQLSPTVLSPTCLRYGFGQSMFSRLYSTFTKSTTGKRKPLFFLDTQYRMHQEICQWPNNFFYEGKLITHQSANKRSNSSPLLPYVVLSTSCKAEADGETNEEEATIVINLIQEILSRPDTRVMSIGVITPYQKQRKLFLTKLEKIVSIPKNTLKEVEVNTIDSYQGSEKDIIILSTVRTHGVGFLENQQRLNVSLTRAKCSLFICSNFISLQDDEMWKALMEDAKRRNVYKRIYTNKQGKYIQHVMKPGRK</sequence>
<feature type="region of interest" description="Disordered" evidence="6">
    <location>
        <begin position="281"/>
        <end position="326"/>
    </location>
</feature>
<feature type="compositionally biased region" description="Pro residues" evidence="6">
    <location>
        <begin position="218"/>
        <end position="229"/>
    </location>
</feature>
<feature type="region of interest" description="Disordered" evidence="6">
    <location>
        <begin position="506"/>
        <end position="526"/>
    </location>
</feature>
<evidence type="ECO:0000256" key="6">
    <source>
        <dbReference type="SAM" id="MobiDB-lite"/>
    </source>
</evidence>
<feature type="domain" description="FHA" evidence="7">
    <location>
        <begin position="21"/>
        <end position="73"/>
    </location>
</feature>
<reference evidence="8" key="1">
    <citation type="submission" date="2021-12" db="EMBL/GenBank/DDBJ databases">
        <authorList>
            <person name="King R."/>
        </authorList>
    </citation>
    <scope>NUCLEOTIDE SEQUENCE</scope>
</reference>